<proteinExistence type="predicted"/>
<gene>
    <name evidence="2" type="ORF">U27_01294</name>
</gene>
<dbReference type="EMBL" id="DF820479">
    <property type="protein sequence ID" value="GAK61394.1"/>
    <property type="molecule type" value="Genomic_DNA"/>
</dbReference>
<dbReference type="SUPFAM" id="SSF54001">
    <property type="entry name" value="Cysteine proteinases"/>
    <property type="match status" value="1"/>
</dbReference>
<keyword evidence="1" id="KW-1133">Transmembrane helix</keyword>
<evidence type="ECO:0000256" key="1">
    <source>
        <dbReference type="SAM" id="Phobius"/>
    </source>
</evidence>
<accession>A0A081C9Y9</accession>
<evidence type="ECO:0008006" key="4">
    <source>
        <dbReference type="Google" id="ProtNLM"/>
    </source>
</evidence>
<dbReference type="HOGENOM" id="CLU_985754_0_0_0"/>
<protein>
    <recommendedName>
        <fullName evidence="4">Arylamine N-acetyltransferase</fullName>
    </recommendedName>
</protein>
<sequence length="282" mass="32129">MIKKALHTDPHFVITDQSILMQFLRLARIDPQQDTEELVLVKLCAVFSQIPYENLTKIIKSDAVISAGSAKRLPDEVLRDYLHIGTGGTCFSLTAAFIAILSALGFEAHPILADRHYGVDTHCALVFFREQEILLLDPGFLIYQPTRLPTTEPLIIATEFNTIELLPQEAGQKIELVTVVKNSRRSRLIYKVSPVDGPTFGHAWERSFAWEMMTYPVLTRYSSGRHYYLQGNQLRIRDQQRTTRQILTADEQYAVITRTFGIHREVFVKAFSVVEYGAHVFS</sequence>
<dbReference type="STRING" id="1499967.U27_01294"/>
<organism evidence="2 3">
    <name type="scientific">Vecturithrix granuli</name>
    <dbReference type="NCBI Taxonomy" id="1499967"/>
    <lineage>
        <taxon>Bacteria</taxon>
        <taxon>Candidatus Moduliflexota</taxon>
        <taxon>Candidatus Vecturitrichia</taxon>
        <taxon>Candidatus Vecturitrichales</taxon>
        <taxon>Candidatus Vecturitrichaceae</taxon>
        <taxon>Candidatus Vecturithrix</taxon>
    </lineage>
</organism>
<evidence type="ECO:0000313" key="3">
    <source>
        <dbReference type="Proteomes" id="UP000030661"/>
    </source>
</evidence>
<dbReference type="AlphaFoldDB" id="A0A081C9Y9"/>
<dbReference type="Proteomes" id="UP000030661">
    <property type="component" value="Unassembled WGS sequence"/>
</dbReference>
<feature type="transmembrane region" description="Helical" evidence="1">
    <location>
        <begin position="81"/>
        <end position="106"/>
    </location>
</feature>
<dbReference type="Gene3D" id="3.30.2140.20">
    <property type="match status" value="1"/>
</dbReference>
<keyword evidence="1" id="KW-0812">Transmembrane</keyword>
<dbReference type="InterPro" id="IPR053710">
    <property type="entry name" value="Arylamine_NAT_domain_sf"/>
</dbReference>
<keyword evidence="1" id="KW-0472">Membrane</keyword>
<keyword evidence="3" id="KW-1185">Reference proteome</keyword>
<evidence type="ECO:0000313" key="2">
    <source>
        <dbReference type="EMBL" id="GAK61394.1"/>
    </source>
</evidence>
<dbReference type="InterPro" id="IPR038765">
    <property type="entry name" value="Papain-like_cys_pep_sf"/>
</dbReference>
<dbReference type="eggNOG" id="COG2162">
    <property type="taxonomic scope" value="Bacteria"/>
</dbReference>
<name>A0A081C9Y9_VECG1</name>
<reference evidence="2 3" key="1">
    <citation type="journal article" date="2015" name="PeerJ">
        <title>First genomic representation of candidate bacterial phylum KSB3 points to enhanced environmental sensing as a trigger of wastewater bulking.</title>
        <authorList>
            <person name="Sekiguchi Y."/>
            <person name="Ohashi A."/>
            <person name="Parks D.H."/>
            <person name="Yamauchi T."/>
            <person name="Tyson G.W."/>
            <person name="Hugenholtz P."/>
        </authorList>
    </citation>
    <scope>NUCLEOTIDE SEQUENCE [LARGE SCALE GENOMIC DNA]</scope>
</reference>